<proteinExistence type="inferred from homology"/>
<evidence type="ECO:0000259" key="8">
    <source>
        <dbReference type="Pfam" id="PF02687"/>
    </source>
</evidence>
<organism evidence="10 11">
    <name type="scientific">Sporofaciens musculi</name>
    <dbReference type="NCBI Taxonomy" id="2681861"/>
    <lineage>
        <taxon>Bacteria</taxon>
        <taxon>Bacillati</taxon>
        <taxon>Bacillota</taxon>
        <taxon>Clostridia</taxon>
        <taxon>Lachnospirales</taxon>
        <taxon>Lachnospiraceae</taxon>
        <taxon>Sporofaciens</taxon>
    </lineage>
</organism>
<keyword evidence="3 7" id="KW-0812">Transmembrane</keyword>
<dbReference type="RefSeq" id="WP_159754008.1">
    <property type="nucleotide sequence ID" value="NZ_WUQX01000001.1"/>
</dbReference>
<dbReference type="Pfam" id="PF02687">
    <property type="entry name" value="FtsX"/>
    <property type="match status" value="1"/>
</dbReference>
<dbReference type="InterPro" id="IPR025857">
    <property type="entry name" value="MacB_PCD"/>
</dbReference>
<dbReference type="PANTHER" id="PTHR30572">
    <property type="entry name" value="MEMBRANE COMPONENT OF TRANSPORTER-RELATED"/>
    <property type="match status" value="1"/>
</dbReference>
<dbReference type="EMBL" id="WUQX01000001">
    <property type="protein sequence ID" value="MXP78020.1"/>
    <property type="molecule type" value="Genomic_DNA"/>
</dbReference>
<dbReference type="PANTHER" id="PTHR30572:SF4">
    <property type="entry name" value="ABC TRANSPORTER PERMEASE YTRF"/>
    <property type="match status" value="1"/>
</dbReference>
<evidence type="ECO:0000256" key="6">
    <source>
        <dbReference type="ARBA" id="ARBA00038076"/>
    </source>
</evidence>
<feature type="transmembrane region" description="Helical" evidence="7">
    <location>
        <begin position="20"/>
        <end position="40"/>
    </location>
</feature>
<dbReference type="GO" id="GO:0022857">
    <property type="term" value="F:transmembrane transporter activity"/>
    <property type="evidence" value="ECO:0007669"/>
    <property type="project" value="TreeGrafter"/>
</dbReference>
<evidence type="ECO:0000259" key="9">
    <source>
        <dbReference type="Pfam" id="PF12704"/>
    </source>
</evidence>
<evidence type="ECO:0000256" key="3">
    <source>
        <dbReference type="ARBA" id="ARBA00022692"/>
    </source>
</evidence>
<comment type="subcellular location">
    <subcellularLocation>
        <location evidence="1">Cell membrane</location>
        <topology evidence="1">Multi-pass membrane protein</topology>
    </subcellularLocation>
</comment>
<feature type="transmembrane region" description="Helical" evidence="7">
    <location>
        <begin position="311"/>
        <end position="336"/>
    </location>
</feature>
<keyword evidence="4 7" id="KW-1133">Transmembrane helix</keyword>
<evidence type="ECO:0000256" key="1">
    <source>
        <dbReference type="ARBA" id="ARBA00004651"/>
    </source>
</evidence>
<evidence type="ECO:0000313" key="11">
    <source>
        <dbReference type="Proteomes" id="UP000460412"/>
    </source>
</evidence>
<dbReference type="Pfam" id="PF12704">
    <property type="entry name" value="MacB_PCD"/>
    <property type="match status" value="1"/>
</dbReference>
<evidence type="ECO:0000256" key="2">
    <source>
        <dbReference type="ARBA" id="ARBA00022475"/>
    </source>
</evidence>
<feature type="domain" description="ABC3 transporter permease C-terminal" evidence="8">
    <location>
        <begin position="270"/>
        <end position="411"/>
    </location>
</feature>
<evidence type="ECO:0000256" key="7">
    <source>
        <dbReference type="SAM" id="Phobius"/>
    </source>
</evidence>
<dbReference type="InterPro" id="IPR050250">
    <property type="entry name" value="Macrolide_Exporter_MacB"/>
</dbReference>
<keyword evidence="11" id="KW-1185">Reference proteome</keyword>
<dbReference type="InterPro" id="IPR003838">
    <property type="entry name" value="ABC3_permease_C"/>
</dbReference>
<name>A0A7X3MKM0_9FIRM</name>
<dbReference type="Proteomes" id="UP000460412">
    <property type="component" value="Unassembled WGS sequence"/>
</dbReference>
<protein>
    <submittedName>
        <fullName evidence="10">FtsX-like permease family protein</fullName>
    </submittedName>
</protein>
<gene>
    <name evidence="10" type="ORF">GN277_22495</name>
</gene>
<reference evidence="10 11" key="1">
    <citation type="submission" date="2019-12" db="EMBL/GenBank/DDBJ databases">
        <title>Sporaefaciens musculi gen. nov., sp. nov., a novel bacterium isolated from the caecum of an obese mouse.</title>
        <authorList>
            <person name="Rasmussen T.S."/>
            <person name="Streidl T."/>
            <person name="Hitch T.C.A."/>
            <person name="Wortmann E."/>
            <person name="Deptula P."/>
            <person name="Hansen M."/>
            <person name="Nielsen D.S."/>
            <person name="Clavel T."/>
            <person name="Vogensen F.K."/>
        </authorList>
    </citation>
    <scope>NUCLEOTIDE SEQUENCE [LARGE SCALE GENOMIC DNA]</scope>
    <source>
        <strain evidence="10 11">WCA-9-b2</strain>
    </source>
</reference>
<keyword evidence="5 7" id="KW-0472">Membrane</keyword>
<dbReference type="GO" id="GO:0005886">
    <property type="term" value="C:plasma membrane"/>
    <property type="evidence" value="ECO:0007669"/>
    <property type="project" value="UniProtKB-SubCell"/>
</dbReference>
<accession>A0A7X3MKM0</accession>
<feature type="transmembrane region" description="Helical" evidence="7">
    <location>
        <begin position="453"/>
        <end position="475"/>
    </location>
</feature>
<evidence type="ECO:0000256" key="5">
    <source>
        <dbReference type="ARBA" id="ARBA00023136"/>
    </source>
</evidence>
<keyword evidence="2" id="KW-1003">Cell membrane</keyword>
<feature type="domain" description="MacB-like periplasmic core" evidence="9">
    <location>
        <begin position="23"/>
        <end position="197"/>
    </location>
</feature>
<comment type="similarity">
    <text evidence="6">Belongs to the ABC-4 integral membrane protein family.</text>
</comment>
<dbReference type="AlphaFoldDB" id="A0A7X3MKM0"/>
<sequence>MIKTIKLAFSYLKYYKKQTLSLLLGTIMSVALMTGVGSLLNSGRIADIERIRTVYGDAHYMFDMNEGDFDDLQEALHTKDFTVEKAGILTVKKEVETPYPLTFVCADTNYMEMFHRDLLEGAYPQNSGEAALSERTIRNLGLKKTIGSTIVLDKDTYTLCGILSDQWDETNTKMKVFVSSDTELREDHPFLYVKFTENGRVLSQATAFSKDFHFDIHKIKRVSEITAYVGGDTTPSVLSILKTALSLPEGRLAYFWGTLNQNYNLTEKLILAALGIFAAFVIFSLFQVSLRKRTSQYSTLQILGMDERTTFGLLLSELYLILFAGYPIGAAVGNLAANAFYTRMGDIFVNQNIGMTKNGTHTADNRDVAAQIEVRSGSFHISFGVIIGSALFLIFLMLFVSLLLTSRMRKFTWIEMQSQNTYAGKQSRRIYSLRHGNMIGILSRRFLFERKGMFFSIIVSLSLAQFFFLGTTYVIQNVRIHNALTFKADDGLASDIQVYTESSPNRAKWITA</sequence>
<evidence type="ECO:0000313" key="10">
    <source>
        <dbReference type="EMBL" id="MXP78020.1"/>
    </source>
</evidence>
<evidence type="ECO:0000256" key="4">
    <source>
        <dbReference type="ARBA" id="ARBA00022989"/>
    </source>
</evidence>
<feature type="transmembrane region" description="Helical" evidence="7">
    <location>
        <begin position="381"/>
        <end position="404"/>
    </location>
</feature>
<comment type="caution">
    <text evidence="10">The sequence shown here is derived from an EMBL/GenBank/DDBJ whole genome shotgun (WGS) entry which is preliminary data.</text>
</comment>
<feature type="transmembrane region" description="Helical" evidence="7">
    <location>
        <begin position="269"/>
        <end position="290"/>
    </location>
</feature>